<name>A0A8S5UFU5_9CAUD</name>
<evidence type="ECO:0000313" key="1">
    <source>
        <dbReference type="EMBL" id="DAF93359.1"/>
    </source>
</evidence>
<accession>A0A8S5UFU5</accession>
<reference evidence="1" key="1">
    <citation type="journal article" date="2021" name="Proc. Natl. Acad. Sci. U.S.A.">
        <title>A Catalog of Tens of Thousands of Viruses from Human Metagenomes Reveals Hidden Associations with Chronic Diseases.</title>
        <authorList>
            <person name="Tisza M.J."/>
            <person name="Buck C.B."/>
        </authorList>
    </citation>
    <scope>NUCLEOTIDE SEQUENCE</scope>
    <source>
        <strain evidence="1">CtnuR9</strain>
    </source>
</reference>
<proteinExistence type="predicted"/>
<sequence length="82" mass="9132">MALKELTAPSFHELIRCCLSESQQGEAVTVSVTNGSTGKIISSKRFEDHNDAMNYYSGQFSDLKSAEEYETMKVAFKMLGLM</sequence>
<dbReference type="EMBL" id="BK016084">
    <property type="protein sequence ID" value="DAF93359.1"/>
    <property type="molecule type" value="Genomic_DNA"/>
</dbReference>
<organism evidence="1">
    <name type="scientific">Podoviridae sp. ctnuR9</name>
    <dbReference type="NCBI Taxonomy" id="2825276"/>
    <lineage>
        <taxon>Viruses</taxon>
        <taxon>Duplodnaviria</taxon>
        <taxon>Heunggongvirae</taxon>
        <taxon>Uroviricota</taxon>
        <taxon>Caudoviricetes</taxon>
    </lineage>
</organism>
<protein>
    <submittedName>
        <fullName evidence="1">Uncharacterized protein</fullName>
    </submittedName>
</protein>